<dbReference type="PROSITE" id="PS51176">
    <property type="entry name" value="PDH_ADH"/>
    <property type="match status" value="1"/>
</dbReference>
<comment type="similarity">
    <text evidence="2">Belongs to the prephenate/arogenate dehydrogenase family.</text>
</comment>
<dbReference type="InterPro" id="IPR008927">
    <property type="entry name" value="6-PGluconate_DH-like_C_sf"/>
</dbReference>
<keyword evidence="5" id="KW-0028">Amino-acid biosynthesis</keyword>
<dbReference type="Pfam" id="PF02153">
    <property type="entry name" value="PDH_N"/>
    <property type="match status" value="1"/>
</dbReference>
<evidence type="ECO:0000256" key="4">
    <source>
        <dbReference type="ARBA" id="ARBA00022498"/>
    </source>
</evidence>
<dbReference type="GO" id="GO:0070403">
    <property type="term" value="F:NAD+ binding"/>
    <property type="evidence" value="ECO:0007669"/>
    <property type="project" value="InterPro"/>
</dbReference>
<dbReference type="Pfam" id="PF20463">
    <property type="entry name" value="PDH_C"/>
    <property type="match status" value="1"/>
</dbReference>
<dbReference type="Proteomes" id="UP000075787">
    <property type="component" value="Unassembled WGS sequence"/>
</dbReference>
<dbReference type="OrthoDB" id="9802008at2"/>
<comment type="pathway">
    <text evidence="1">Amino-acid biosynthesis; L-tyrosine biosynthesis; (4-hydroxyphenyl)pyruvate from prephenate (NAD(+) route): step 1/1.</text>
</comment>
<keyword evidence="7" id="KW-0520">NAD</keyword>
<evidence type="ECO:0000256" key="6">
    <source>
        <dbReference type="ARBA" id="ARBA00023002"/>
    </source>
</evidence>
<dbReference type="InterPro" id="IPR003099">
    <property type="entry name" value="Prephen_DH"/>
</dbReference>
<evidence type="ECO:0000256" key="2">
    <source>
        <dbReference type="ARBA" id="ARBA00007964"/>
    </source>
</evidence>
<comment type="catalytic activity">
    <reaction evidence="9">
        <text>prephenate + NAD(+) = 3-(4-hydroxyphenyl)pyruvate + CO2 + NADH</text>
        <dbReference type="Rhea" id="RHEA:13869"/>
        <dbReference type="ChEBI" id="CHEBI:16526"/>
        <dbReference type="ChEBI" id="CHEBI:29934"/>
        <dbReference type="ChEBI" id="CHEBI:36242"/>
        <dbReference type="ChEBI" id="CHEBI:57540"/>
        <dbReference type="ChEBI" id="CHEBI:57945"/>
        <dbReference type="EC" id="1.3.1.12"/>
    </reaction>
</comment>
<gene>
    <name evidence="11" type="ORF">AUP44_17445</name>
</gene>
<keyword evidence="6" id="KW-0560">Oxidoreductase</keyword>
<dbReference type="InterPro" id="IPR046825">
    <property type="entry name" value="PDH_C"/>
</dbReference>
<comment type="caution">
    <text evidence="11">The sequence shown here is derived from an EMBL/GenBank/DDBJ whole genome shotgun (WGS) entry which is preliminary data.</text>
</comment>
<dbReference type="NCBIfam" id="NF005694">
    <property type="entry name" value="PRK07502.1"/>
    <property type="match status" value="1"/>
</dbReference>
<reference evidence="11 12" key="1">
    <citation type="submission" date="2015-12" db="EMBL/GenBank/DDBJ databases">
        <title>Genome sequence of Tistrella mobilis MCCC 1A02139.</title>
        <authorList>
            <person name="Lu L."/>
            <person name="Lai Q."/>
            <person name="Shao Z."/>
            <person name="Qian P."/>
        </authorList>
    </citation>
    <scope>NUCLEOTIDE SEQUENCE [LARGE SCALE GENOMIC DNA]</scope>
    <source>
        <strain evidence="11 12">MCCC 1A02139</strain>
    </source>
</reference>
<keyword evidence="8" id="KW-0057">Aromatic amino acid biosynthesis</keyword>
<dbReference type="RefSeq" id="WP_062770197.1">
    <property type="nucleotide sequence ID" value="NZ_CP121045.1"/>
</dbReference>
<evidence type="ECO:0000313" key="12">
    <source>
        <dbReference type="Proteomes" id="UP000075787"/>
    </source>
</evidence>
<evidence type="ECO:0000256" key="3">
    <source>
        <dbReference type="ARBA" id="ARBA00012068"/>
    </source>
</evidence>
<sequence>MVKNPPVIGRLAILGIGLIGSSVSRAARQYGAAGEVVAYDPDAGRLETALELSAIDRAATSIADAVADADMVLICAPVGAMGGIAAAAAPAMRPGAILSDVGSTKTSVVADVAPHVPAGIHFVPAHPVAGTEKSGPEHGFATLFDGRWCILTPPSIEGADAGAVDLCTQFWRAMGSNVDVMTPEHHDTVLAITSHLPHLISYTIVGTVMDLEEHHHWEVFKYAAGGFRDFSRLAGSDPVMWRDVFLNNRDAVLEMLGRFTEDLQALQRAIRWGEADKLEALFTRTRDARRAIIEARQA</sequence>
<evidence type="ECO:0000259" key="10">
    <source>
        <dbReference type="PROSITE" id="PS51176"/>
    </source>
</evidence>
<dbReference type="SUPFAM" id="SSF51735">
    <property type="entry name" value="NAD(P)-binding Rossmann-fold domains"/>
    <property type="match status" value="1"/>
</dbReference>
<dbReference type="GO" id="GO:0004665">
    <property type="term" value="F:prephenate dehydrogenase (NADP+) activity"/>
    <property type="evidence" value="ECO:0007669"/>
    <property type="project" value="InterPro"/>
</dbReference>
<dbReference type="AlphaFoldDB" id="A0A162JLT7"/>
<evidence type="ECO:0000313" key="11">
    <source>
        <dbReference type="EMBL" id="KYO49450.1"/>
    </source>
</evidence>
<name>A0A162JLT7_9PROT</name>
<proteinExistence type="inferred from homology"/>
<dbReference type="EMBL" id="LPZR01000227">
    <property type="protein sequence ID" value="KYO49450.1"/>
    <property type="molecule type" value="Genomic_DNA"/>
</dbReference>
<dbReference type="FunFam" id="1.10.3660.10:FF:000003">
    <property type="entry name" value="Prephenate dehydrogenase"/>
    <property type="match status" value="1"/>
</dbReference>
<dbReference type="PANTHER" id="PTHR21363">
    <property type="entry name" value="PREPHENATE DEHYDROGENASE"/>
    <property type="match status" value="1"/>
</dbReference>
<evidence type="ECO:0000256" key="1">
    <source>
        <dbReference type="ARBA" id="ARBA00005067"/>
    </source>
</evidence>
<dbReference type="InterPro" id="IPR046826">
    <property type="entry name" value="PDH_N"/>
</dbReference>
<evidence type="ECO:0000256" key="9">
    <source>
        <dbReference type="ARBA" id="ARBA00049260"/>
    </source>
</evidence>
<evidence type="ECO:0000256" key="5">
    <source>
        <dbReference type="ARBA" id="ARBA00022605"/>
    </source>
</evidence>
<dbReference type="PANTHER" id="PTHR21363:SF0">
    <property type="entry name" value="PREPHENATE DEHYDROGENASE [NADP(+)]"/>
    <property type="match status" value="1"/>
</dbReference>
<keyword evidence="4" id="KW-0827">Tyrosine biosynthesis</keyword>
<dbReference type="GO" id="GO:0008977">
    <property type="term" value="F:prephenate dehydrogenase (NAD+) activity"/>
    <property type="evidence" value="ECO:0007669"/>
    <property type="project" value="UniProtKB-EC"/>
</dbReference>
<organism evidence="11 12">
    <name type="scientific">Tistrella mobilis</name>
    <dbReference type="NCBI Taxonomy" id="171437"/>
    <lineage>
        <taxon>Bacteria</taxon>
        <taxon>Pseudomonadati</taxon>
        <taxon>Pseudomonadota</taxon>
        <taxon>Alphaproteobacteria</taxon>
        <taxon>Geminicoccales</taxon>
        <taxon>Geminicoccaceae</taxon>
        <taxon>Tistrella</taxon>
    </lineage>
</organism>
<accession>A0A162JLT7</accession>
<evidence type="ECO:0000256" key="8">
    <source>
        <dbReference type="ARBA" id="ARBA00023141"/>
    </source>
</evidence>
<feature type="domain" description="Prephenate/arogenate dehydrogenase" evidence="10">
    <location>
        <begin position="9"/>
        <end position="298"/>
    </location>
</feature>
<dbReference type="FunFam" id="3.40.50.720:FF:000208">
    <property type="entry name" value="Prephenate dehydrogenase"/>
    <property type="match status" value="1"/>
</dbReference>
<dbReference type="GO" id="GO:0006571">
    <property type="term" value="P:tyrosine biosynthetic process"/>
    <property type="evidence" value="ECO:0007669"/>
    <property type="project" value="UniProtKB-KW"/>
</dbReference>
<protein>
    <recommendedName>
        <fullName evidence="3">prephenate dehydrogenase</fullName>
        <ecNumber evidence="3">1.3.1.12</ecNumber>
    </recommendedName>
</protein>
<dbReference type="InterPro" id="IPR036291">
    <property type="entry name" value="NAD(P)-bd_dom_sf"/>
</dbReference>
<evidence type="ECO:0000256" key="7">
    <source>
        <dbReference type="ARBA" id="ARBA00023027"/>
    </source>
</evidence>
<dbReference type="SUPFAM" id="SSF48179">
    <property type="entry name" value="6-phosphogluconate dehydrogenase C-terminal domain-like"/>
    <property type="match status" value="1"/>
</dbReference>
<dbReference type="Gene3D" id="3.40.50.720">
    <property type="entry name" value="NAD(P)-binding Rossmann-like Domain"/>
    <property type="match status" value="1"/>
</dbReference>
<dbReference type="InterPro" id="IPR050812">
    <property type="entry name" value="Preph/Arog_dehydrog"/>
</dbReference>
<dbReference type="Gene3D" id="1.10.3660.10">
    <property type="entry name" value="6-phosphogluconate dehydrogenase C-terminal like domain"/>
    <property type="match status" value="1"/>
</dbReference>
<dbReference type="GeneID" id="97239956"/>
<dbReference type="EC" id="1.3.1.12" evidence="3"/>